<dbReference type="EMBL" id="WIXE01022432">
    <property type="protein sequence ID" value="KAK5967481.1"/>
    <property type="molecule type" value="Genomic_DNA"/>
</dbReference>
<dbReference type="AlphaFoldDB" id="A0AAN8EVC5"/>
<feature type="transmembrane region" description="Helical" evidence="2">
    <location>
        <begin position="5"/>
        <end position="24"/>
    </location>
</feature>
<proteinExistence type="predicted"/>
<keyword evidence="4" id="KW-1185">Reference proteome</keyword>
<accession>A0AAN8EVC5</accession>
<name>A0AAN8EVC5_TRICO</name>
<sequence>MDYTLVALAVSAFSYVIYNALFLAAQLWEAVATLILGLYYVLLFYGHIKGRKSFLIIGTILQAVATIILFGFFVFFFVEIFVAQSLVYKVFTHISHMAEDKRVKVARYASIAMTIDSLITALLHLWALVVCFLECREQYGDRKSDAPFEAMAIRTDLDFLEGSRRSTPHNFYQNGSMESKPKEDWTPRRPSPHSGYRNGNGNGNWMEKEKAMEPVVAQMKQDWVPRRSSPLSLYHQNGNTKANEAIIAYLGQDSFAMPRLRPTAGGAIVGMTQPKAPAEQHQQSMQSLRRY</sequence>
<feature type="compositionally biased region" description="Polar residues" evidence="1">
    <location>
        <begin position="168"/>
        <end position="177"/>
    </location>
</feature>
<feature type="region of interest" description="Disordered" evidence="1">
    <location>
        <begin position="164"/>
        <end position="204"/>
    </location>
</feature>
<evidence type="ECO:0000313" key="3">
    <source>
        <dbReference type="EMBL" id="KAK5967481.1"/>
    </source>
</evidence>
<reference evidence="3 4" key="1">
    <citation type="submission" date="2019-10" db="EMBL/GenBank/DDBJ databases">
        <title>Assembly and Annotation for the nematode Trichostrongylus colubriformis.</title>
        <authorList>
            <person name="Martin J."/>
        </authorList>
    </citation>
    <scope>NUCLEOTIDE SEQUENCE [LARGE SCALE GENOMIC DNA]</scope>
    <source>
        <strain evidence="3">G859</strain>
        <tissue evidence="3">Whole worm</tissue>
    </source>
</reference>
<keyword evidence="2" id="KW-0812">Transmembrane</keyword>
<dbReference type="Proteomes" id="UP001331761">
    <property type="component" value="Unassembled WGS sequence"/>
</dbReference>
<protein>
    <submittedName>
        <fullName evidence="3">Uncharacterized protein</fullName>
    </submittedName>
</protein>
<keyword evidence="2" id="KW-0472">Membrane</keyword>
<organism evidence="3 4">
    <name type="scientific">Trichostrongylus colubriformis</name>
    <name type="common">Black scour worm</name>
    <dbReference type="NCBI Taxonomy" id="6319"/>
    <lineage>
        <taxon>Eukaryota</taxon>
        <taxon>Metazoa</taxon>
        <taxon>Ecdysozoa</taxon>
        <taxon>Nematoda</taxon>
        <taxon>Chromadorea</taxon>
        <taxon>Rhabditida</taxon>
        <taxon>Rhabditina</taxon>
        <taxon>Rhabditomorpha</taxon>
        <taxon>Strongyloidea</taxon>
        <taxon>Trichostrongylidae</taxon>
        <taxon>Trichostrongylus</taxon>
    </lineage>
</organism>
<evidence type="ECO:0000313" key="4">
    <source>
        <dbReference type="Proteomes" id="UP001331761"/>
    </source>
</evidence>
<keyword evidence="2" id="KW-1133">Transmembrane helix</keyword>
<feature type="transmembrane region" description="Helical" evidence="2">
    <location>
        <begin position="60"/>
        <end position="88"/>
    </location>
</feature>
<comment type="caution">
    <text evidence="3">The sequence shown here is derived from an EMBL/GenBank/DDBJ whole genome shotgun (WGS) entry which is preliminary data.</text>
</comment>
<feature type="transmembrane region" description="Helical" evidence="2">
    <location>
        <begin position="30"/>
        <end position="48"/>
    </location>
</feature>
<gene>
    <name evidence="3" type="ORF">GCK32_001761</name>
</gene>
<feature type="transmembrane region" description="Helical" evidence="2">
    <location>
        <begin position="108"/>
        <end position="133"/>
    </location>
</feature>
<evidence type="ECO:0000256" key="2">
    <source>
        <dbReference type="SAM" id="Phobius"/>
    </source>
</evidence>
<evidence type="ECO:0000256" key="1">
    <source>
        <dbReference type="SAM" id="MobiDB-lite"/>
    </source>
</evidence>